<organism evidence="13 14">
    <name type="scientific">Skermanella stibiiresistens SB22</name>
    <dbReference type="NCBI Taxonomy" id="1385369"/>
    <lineage>
        <taxon>Bacteria</taxon>
        <taxon>Pseudomonadati</taxon>
        <taxon>Pseudomonadota</taxon>
        <taxon>Alphaproteobacteria</taxon>
        <taxon>Rhodospirillales</taxon>
        <taxon>Azospirillaceae</taxon>
        <taxon>Skermanella</taxon>
    </lineage>
</organism>
<dbReference type="FunFam" id="1.10.287.130:FF:000038">
    <property type="entry name" value="Sensory transduction histidine kinase"/>
    <property type="match status" value="1"/>
</dbReference>
<dbReference type="OrthoDB" id="9801651at2"/>
<dbReference type="InterPro" id="IPR005467">
    <property type="entry name" value="His_kinase_dom"/>
</dbReference>
<dbReference type="GO" id="GO:0005886">
    <property type="term" value="C:plasma membrane"/>
    <property type="evidence" value="ECO:0007669"/>
    <property type="project" value="TreeGrafter"/>
</dbReference>
<dbReference type="AlphaFoldDB" id="W9H4A6"/>
<dbReference type="SUPFAM" id="SSF47384">
    <property type="entry name" value="Homodimeric domain of signal transducing histidine kinase"/>
    <property type="match status" value="1"/>
</dbReference>
<dbReference type="EMBL" id="AVFL01000017">
    <property type="protein sequence ID" value="EWY38588.1"/>
    <property type="molecule type" value="Genomic_DNA"/>
</dbReference>
<comment type="caution">
    <text evidence="13">The sequence shown here is derived from an EMBL/GenBank/DDBJ whole genome shotgun (WGS) entry which is preliminary data.</text>
</comment>
<gene>
    <name evidence="13" type="ORF">N825_12315</name>
</gene>
<evidence type="ECO:0000259" key="12">
    <source>
        <dbReference type="PROSITE" id="PS50109"/>
    </source>
</evidence>
<keyword evidence="5" id="KW-0808">Transferase</keyword>
<evidence type="ECO:0000256" key="3">
    <source>
        <dbReference type="ARBA" id="ARBA00012438"/>
    </source>
</evidence>
<keyword evidence="6" id="KW-0547">Nucleotide-binding</keyword>
<proteinExistence type="predicted"/>
<evidence type="ECO:0000256" key="5">
    <source>
        <dbReference type="ARBA" id="ARBA00022679"/>
    </source>
</evidence>
<dbReference type="PROSITE" id="PS50109">
    <property type="entry name" value="HIS_KIN"/>
    <property type="match status" value="1"/>
</dbReference>
<dbReference type="CDD" id="cd00082">
    <property type="entry name" value="HisKA"/>
    <property type="match status" value="1"/>
</dbReference>
<dbReference type="PANTHER" id="PTHR43047:SF72">
    <property type="entry name" value="OSMOSENSING HISTIDINE PROTEIN KINASE SLN1"/>
    <property type="match status" value="1"/>
</dbReference>
<dbReference type="RefSeq" id="WP_051512718.1">
    <property type="nucleotide sequence ID" value="NZ_AVFL01000017.1"/>
</dbReference>
<dbReference type="Pfam" id="PF02518">
    <property type="entry name" value="HATPase_c"/>
    <property type="match status" value="1"/>
</dbReference>
<comment type="catalytic activity">
    <reaction evidence="1">
        <text>ATP + protein L-histidine = ADP + protein N-phospho-L-histidine.</text>
        <dbReference type="EC" id="2.7.13.3"/>
    </reaction>
</comment>
<evidence type="ECO:0000256" key="8">
    <source>
        <dbReference type="ARBA" id="ARBA00022840"/>
    </source>
</evidence>
<dbReference type="STRING" id="1385369.N825_12315"/>
<protein>
    <recommendedName>
        <fullName evidence="3">histidine kinase</fullName>
        <ecNumber evidence="3">2.7.13.3</ecNumber>
    </recommendedName>
</protein>
<accession>W9H4A6</accession>
<dbReference type="Gene3D" id="1.10.287.130">
    <property type="match status" value="1"/>
</dbReference>
<dbReference type="Gene3D" id="3.30.565.10">
    <property type="entry name" value="Histidine kinase-like ATPase, C-terminal domain"/>
    <property type="match status" value="1"/>
</dbReference>
<dbReference type="InterPro" id="IPR036097">
    <property type="entry name" value="HisK_dim/P_sf"/>
</dbReference>
<feature type="transmembrane region" description="Helical" evidence="11">
    <location>
        <begin position="56"/>
        <end position="77"/>
    </location>
</feature>
<dbReference type="GO" id="GO:0009927">
    <property type="term" value="F:histidine phosphotransfer kinase activity"/>
    <property type="evidence" value="ECO:0007669"/>
    <property type="project" value="TreeGrafter"/>
</dbReference>
<keyword evidence="10 11" id="KW-0472">Membrane</keyword>
<dbReference type="GO" id="GO:0005524">
    <property type="term" value="F:ATP binding"/>
    <property type="evidence" value="ECO:0007669"/>
    <property type="project" value="UniProtKB-KW"/>
</dbReference>
<feature type="domain" description="Histidine kinase" evidence="12">
    <location>
        <begin position="111"/>
        <end position="331"/>
    </location>
</feature>
<evidence type="ECO:0000256" key="7">
    <source>
        <dbReference type="ARBA" id="ARBA00022777"/>
    </source>
</evidence>
<evidence type="ECO:0000256" key="6">
    <source>
        <dbReference type="ARBA" id="ARBA00022741"/>
    </source>
</evidence>
<name>W9H4A6_9PROT</name>
<evidence type="ECO:0000256" key="10">
    <source>
        <dbReference type="ARBA" id="ARBA00023136"/>
    </source>
</evidence>
<keyword evidence="14" id="KW-1185">Reference proteome</keyword>
<reference evidence="13 14" key="1">
    <citation type="submission" date="2013-08" db="EMBL/GenBank/DDBJ databases">
        <title>The genome sequence of Skermanella stibiiresistens.</title>
        <authorList>
            <person name="Zhu W."/>
            <person name="Wang G."/>
        </authorList>
    </citation>
    <scope>NUCLEOTIDE SEQUENCE [LARGE SCALE GENOMIC DNA]</scope>
    <source>
        <strain evidence="13 14">SB22</strain>
    </source>
</reference>
<evidence type="ECO:0000256" key="1">
    <source>
        <dbReference type="ARBA" id="ARBA00000085"/>
    </source>
</evidence>
<sequence>MLNFSNITLARLSAGALLTVMTMLVLSMAWEFGLEEWLFGAVGWHYDDDFEIAERWRFVATSAGFAAISLVVPFILLHRALAALRRTHDALIQLRIEAEAANRAKTDFLANMSHELRTPLNAIIGFSEIIQGEMFGPVEDRYRDYSADIHASGLHLLGIVNDILDITKAETDTLNMDIETVDLSTVVWRVHRMTVGLAEKKQVSLQVEETVRPLAKADEKRLTQAIVNLVANAIKFTPTGGVVTIRCGHDPRGATANVAIIDTGIGIAPEDIETALRPFGQIESTMSRKYEGTGLGLPLAKKFVIAMGGGFTLRSEVDKGTAVFIDLPAVPRPDRVAAKIEPRALEFLVDRMPRL</sequence>
<evidence type="ECO:0000256" key="2">
    <source>
        <dbReference type="ARBA" id="ARBA00004370"/>
    </source>
</evidence>
<evidence type="ECO:0000256" key="9">
    <source>
        <dbReference type="ARBA" id="ARBA00023012"/>
    </source>
</evidence>
<keyword evidence="8" id="KW-0067">ATP-binding</keyword>
<comment type="subcellular location">
    <subcellularLocation>
        <location evidence="2">Membrane</location>
    </subcellularLocation>
</comment>
<dbReference type="InterPro" id="IPR003661">
    <property type="entry name" value="HisK_dim/P_dom"/>
</dbReference>
<dbReference type="SMART" id="SM00388">
    <property type="entry name" value="HisKA"/>
    <property type="match status" value="1"/>
</dbReference>
<dbReference type="SMART" id="SM00387">
    <property type="entry name" value="HATPase_c"/>
    <property type="match status" value="1"/>
</dbReference>
<evidence type="ECO:0000313" key="14">
    <source>
        <dbReference type="Proteomes" id="UP000019486"/>
    </source>
</evidence>
<dbReference type="PANTHER" id="PTHR43047">
    <property type="entry name" value="TWO-COMPONENT HISTIDINE PROTEIN KINASE"/>
    <property type="match status" value="1"/>
</dbReference>
<dbReference type="InterPro" id="IPR036890">
    <property type="entry name" value="HATPase_C_sf"/>
</dbReference>
<keyword evidence="7" id="KW-0418">Kinase</keyword>
<dbReference type="SUPFAM" id="SSF55874">
    <property type="entry name" value="ATPase domain of HSP90 chaperone/DNA topoisomerase II/histidine kinase"/>
    <property type="match status" value="1"/>
</dbReference>
<dbReference type="GO" id="GO:0000155">
    <property type="term" value="F:phosphorelay sensor kinase activity"/>
    <property type="evidence" value="ECO:0007669"/>
    <property type="project" value="InterPro"/>
</dbReference>
<dbReference type="PRINTS" id="PR00344">
    <property type="entry name" value="BCTRLSENSOR"/>
</dbReference>
<dbReference type="InterPro" id="IPR003594">
    <property type="entry name" value="HATPase_dom"/>
</dbReference>
<evidence type="ECO:0000256" key="11">
    <source>
        <dbReference type="SAM" id="Phobius"/>
    </source>
</evidence>
<keyword evidence="9" id="KW-0902">Two-component regulatory system</keyword>
<feature type="transmembrane region" description="Helical" evidence="11">
    <location>
        <begin position="12"/>
        <end position="30"/>
    </location>
</feature>
<dbReference type="Proteomes" id="UP000019486">
    <property type="component" value="Unassembled WGS sequence"/>
</dbReference>
<dbReference type="InterPro" id="IPR004358">
    <property type="entry name" value="Sig_transdc_His_kin-like_C"/>
</dbReference>
<evidence type="ECO:0000256" key="4">
    <source>
        <dbReference type="ARBA" id="ARBA00022553"/>
    </source>
</evidence>
<keyword evidence="11" id="KW-1133">Transmembrane helix</keyword>
<keyword evidence="11" id="KW-0812">Transmembrane</keyword>
<evidence type="ECO:0000313" key="13">
    <source>
        <dbReference type="EMBL" id="EWY38588.1"/>
    </source>
</evidence>
<dbReference type="Pfam" id="PF00512">
    <property type="entry name" value="HisKA"/>
    <property type="match status" value="1"/>
</dbReference>
<dbReference type="EC" id="2.7.13.3" evidence="3"/>
<keyword evidence="4" id="KW-0597">Phosphoprotein</keyword>